<dbReference type="Proteomes" id="UP000789595">
    <property type="component" value="Unassembled WGS sequence"/>
</dbReference>
<dbReference type="OrthoDB" id="2019266at2759"/>
<comment type="caution">
    <text evidence="1">The sequence shown here is derived from an EMBL/GenBank/DDBJ whole genome shotgun (WGS) entry which is preliminary data.</text>
</comment>
<evidence type="ECO:0008006" key="3">
    <source>
        <dbReference type="Google" id="ProtNLM"/>
    </source>
</evidence>
<proteinExistence type="predicted"/>
<dbReference type="AlphaFoldDB" id="A0A8J2WW46"/>
<dbReference type="Gene3D" id="3.40.50.150">
    <property type="entry name" value="Vaccinia Virus protein VP39"/>
    <property type="match status" value="1"/>
</dbReference>
<dbReference type="SUPFAM" id="SSF53335">
    <property type="entry name" value="S-adenosyl-L-methionine-dependent methyltransferases"/>
    <property type="match status" value="1"/>
</dbReference>
<dbReference type="InterPro" id="IPR029063">
    <property type="entry name" value="SAM-dependent_MTases_sf"/>
</dbReference>
<organism evidence="1 2">
    <name type="scientific">Pelagomonas calceolata</name>
    <dbReference type="NCBI Taxonomy" id="35677"/>
    <lineage>
        <taxon>Eukaryota</taxon>
        <taxon>Sar</taxon>
        <taxon>Stramenopiles</taxon>
        <taxon>Ochrophyta</taxon>
        <taxon>Pelagophyceae</taxon>
        <taxon>Pelagomonadales</taxon>
        <taxon>Pelagomonadaceae</taxon>
        <taxon>Pelagomonas</taxon>
    </lineage>
</organism>
<keyword evidence="2" id="KW-1185">Reference proteome</keyword>
<evidence type="ECO:0000313" key="2">
    <source>
        <dbReference type="Proteomes" id="UP000789595"/>
    </source>
</evidence>
<dbReference type="EMBL" id="CAKKNE010000002">
    <property type="protein sequence ID" value="CAH0369759.1"/>
    <property type="molecule type" value="Genomic_DNA"/>
</dbReference>
<reference evidence="1" key="1">
    <citation type="submission" date="2021-11" db="EMBL/GenBank/DDBJ databases">
        <authorList>
            <consortium name="Genoscope - CEA"/>
            <person name="William W."/>
        </authorList>
    </citation>
    <scope>NUCLEOTIDE SEQUENCE</scope>
</reference>
<gene>
    <name evidence="1" type="ORF">PECAL_2P28950</name>
</gene>
<evidence type="ECO:0000313" key="1">
    <source>
        <dbReference type="EMBL" id="CAH0369759.1"/>
    </source>
</evidence>
<sequence length="151" mass="17055">MEYSVDAHAMASLIPHDNYDLVVANSVFEHMRQPFVVAKQIYLILKPGGYMLWHTPFMFPFHGVPADYFRYTHAGAAAVCEDSGLEVIEAAPDGGYAAVLGHVVGMDTRFFSDEEIHRVHELPHWKDLDNLHHKVSYHLSTKLVARKPPSN</sequence>
<accession>A0A8J2WW46</accession>
<protein>
    <recommendedName>
        <fullName evidence="3">Methyltransferase type 11 domain-containing protein</fullName>
    </recommendedName>
</protein>
<dbReference type="Pfam" id="PF13489">
    <property type="entry name" value="Methyltransf_23"/>
    <property type="match status" value="1"/>
</dbReference>
<name>A0A8J2WW46_9STRA</name>